<evidence type="ECO:0000313" key="2">
    <source>
        <dbReference type="EMBL" id="KQL17672.1"/>
    </source>
</evidence>
<evidence type="ECO:0000313" key="3">
    <source>
        <dbReference type="Proteomes" id="UP000050996"/>
    </source>
</evidence>
<dbReference type="EMBL" id="LJIX01000006">
    <property type="protein sequence ID" value="KQL17672.1"/>
    <property type="molecule type" value="Genomic_DNA"/>
</dbReference>
<name>A0A0Q3QJD2_9BACI</name>
<sequence>MAKSRDYWRKRFELLLEAELNRSETYLIDMEKAYIRTMSEIEKDIAKWYLRFAANNEISLAEAKRLLKSDELNEFRWTVEEYILYGEKNAINQAWMKQLENASVRVHISRLESLQIQLQQHIEKLYGGQINAVERLMKETYQSTYLHTAFEIQSAFGIGFTMHAIDETKLTKIISKPWTVDRMTFSDKIWRDKQLLVNTLHTELTQSIARGQAPDKVISTISKKLNTSRSNAARLVMTESAFFSASAQKETFGELNVERYEIVATLDSKTSLICHSMDGKVFKMSEFEPGITANPFHPYCRTTTVPYFDDDYGQRIARGKDGKVYYIDSKIKYPEWKERFII</sequence>
<reference evidence="2 3" key="1">
    <citation type="submission" date="2015-09" db="EMBL/GenBank/DDBJ databases">
        <title>Genome sequencing project for genomic taxonomy and phylogenomics of Bacillus-like bacteria.</title>
        <authorList>
            <person name="Liu B."/>
            <person name="Wang J."/>
            <person name="Zhu Y."/>
            <person name="Liu G."/>
            <person name="Chen Q."/>
            <person name="Chen Z."/>
            <person name="Lan J."/>
            <person name="Che J."/>
            <person name="Ge C."/>
            <person name="Shi H."/>
            <person name="Pan Z."/>
            <person name="Liu X."/>
        </authorList>
    </citation>
    <scope>NUCLEOTIDE SEQUENCE [LARGE SCALE GENOMIC DNA]</scope>
    <source>
        <strain evidence="2 3">FJAT-18043</strain>
    </source>
</reference>
<dbReference type="Pfam" id="PF04233">
    <property type="entry name" value="Phage_Mu_F"/>
    <property type="match status" value="1"/>
</dbReference>
<dbReference type="AlphaFoldDB" id="A0A0Q3QJD2"/>
<feature type="domain" description="Phage head morphogenesis" evidence="1">
    <location>
        <begin position="199"/>
        <end position="304"/>
    </location>
</feature>
<dbReference type="RefSeq" id="WP_056682148.1">
    <property type="nucleotide sequence ID" value="NZ_LJIX01000006.1"/>
</dbReference>
<proteinExistence type="predicted"/>
<organism evidence="2 3">
    <name type="scientific">Cytobacillus solani</name>
    <dbReference type="NCBI Taxonomy" id="1637975"/>
    <lineage>
        <taxon>Bacteria</taxon>
        <taxon>Bacillati</taxon>
        <taxon>Bacillota</taxon>
        <taxon>Bacilli</taxon>
        <taxon>Bacillales</taxon>
        <taxon>Bacillaceae</taxon>
        <taxon>Cytobacillus</taxon>
    </lineage>
</organism>
<keyword evidence="3" id="KW-1185">Reference proteome</keyword>
<evidence type="ECO:0000259" key="1">
    <source>
        <dbReference type="Pfam" id="PF04233"/>
    </source>
</evidence>
<accession>A0A0Q3QJD2</accession>
<protein>
    <recommendedName>
        <fullName evidence="1">Phage head morphogenesis domain-containing protein</fullName>
    </recommendedName>
</protein>
<dbReference type="InterPro" id="IPR006528">
    <property type="entry name" value="Phage_head_morphogenesis_dom"/>
</dbReference>
<dbReference type="STRING" id="1637975.AN957_02960"/>
<gene>
    <name evidence="2" type="ORF">AN957_02960</name>
</gene>
<comment type="caution">
    <text evidence="2">The sequence shown here is derived from an EMBL/GenBank/DDBJ whole genome shotgun (WGS) entry which is preliminary data.</text>
</comment>
<dbReference type="NCBIfam" id="TIGR01641">
    <property type="entry name" value="phageSPP1_gp7"/>
    <property type="match status" value="1"/>
</dbReference>
<dbReference type="PATRIC" id="fig|1637975.4.peg.254"/>
<dbReference type="Proteomes" id="UP000050996">
    <property type="component" value="Unassembled WGS sequence"/>
</dbReference>